<dbReference type="AlphaFoldDB" id="A0A5E6XCX8"/>
<gene>
    <name evidence="1" type="ORF">PS652_05273</name>
</gene>
<protein>
    <submittedName>
        <fullName evidence="1">Uncharacterized protein</fullName>
    </submittedName>
</protein>
<dbReference type="EMBL" id="CABVHG010000053">
    <property type="protein sequence ID" value="VVN38529.1"/>
    <property type="molecule type" value="Genomic_DNA"/>
</dbReference>
<dbReference type="RefSeq" id="WP_136477141.1">
    <property type="nucleotide sequence ID" value="NZ_OZ024668.1"/>
</dbReference>
<evidence type="ECO:0000313" key="1">
    <source>
        <dbReference type="EMBL" id="VVN38529.1"/>
    </source>
</evidence>
<accession>A0A5E6XCX8</accession>
<reference evidence="1" key="1">
    <citation type="submission" date="2019-09" db="EMBL/GenBank/DDBJ databases">
        <authorList>
            <person name="Chandra G."/>
            <person name="Truman W A."/>
        </authorList>
    </citation>
    <scope>NUCLEOTIDE SEQUENCE [LARGE SCALE GENOMIC DNA]</scope>
    <source>
        <strain evidence="1">PS652</strain>
    </source>
</reference>
<sequence>MTHTNHLVNYVNAILGFSSPRTAHLESSNQETWFDQGYTVTAEEKTYAFDDGALIKRTAEQDDYPSDAACAECWIFYEVVRQPLDKAVSPCHVSFNSACREAYWQRYFSA</sequence>
<organism evidence="1">
    <name type="scientific">Pseudomonas fluorescens</name>
    <dbReference type="NCBI Taxonomy" id="294"/>
    <lineage>
        <taxon>Bacteria</taxon>
        <taxon>Pseudomonadati</taxon>
        <taxon>Pseudomonadota</taxon>
        <taxon>Gammaproteobacteria</taxon>
        <taxon>Pseudomonadales</taxon>
        <taxon>Pseudomonadaceae</taxon>
        <taxon>Pseudomonas</taxon>
    </lineage>
</organism>
<name>A0A5E6XCX8_PSEFL</name>
<proteinExistence type="predicted"/>